<feature type="DNA-binding region" description="H-T-H motif" evidence="2">
    <location>
        <begin position="34"/>
        <end position="53"/>
    </location>
</feature>
<dbReference type="InterPro" id="IPR023772">
    <property type="entry name" value="DNA-bd_HTH_TetR-type_CS"/>
</dbReference>
<dbReference type="InterPro" id="IPR039536">
    <property type="entry name" value="TetR_C_Proteobacteria"/>
</dbReference>
<evidence type="ECO:0000313" key="5">
    <source>
        <dbReference type="Proteomes" id="UP000324065"/>
    </source>
</evidence>
<dbReference type="GO" id="GO:0003700">
    <property type="term" value="F:DNA-binding transcription factor activity"/>
    <property type="evidence" value="ECO:0007669"/>
    <property type="project" value="TreeGrafter"/>
</dbReference>
<dbReference type="Gene3D" id="1.10.357.10">
    <property type="entry name" value="Tetracycline Repressor, domain 2"/>
    <property type="match status" value="1"/>
</dbReference>
<dbReference type="Pfam" id="PF00440">
    <property type="entry name" value="TetR_N"/>
    <property type="match status" value="1"/>
</dbReference>
<evidence type="ECO:0000313" key="4">
    <source>
        <dbReference type="EMBL" id="KAA5604070.1"/>
    </source>
</evidence>
<accession>A0A5M6I725</accession>
<dbReference type="Pfam" id="PF14246">
    <property type="entry name" value="TetR_C_7"/>
    <property type="match status" value="1"/>
</dbReference>
<evidence type="ECO:0000259" key="3">
    <source>
        <dbReference type="PROSITE" id="PS50977"/>
    </source>
</evidence>
<dbReference type="AlphaFoldDB" id="A0A5M6I725"/>
<comment type="caution">
    <text evidence="4">The sequence shown here is derived from an EMBL/GenBank/DDBJ whole genome shotgun (WGS) entry which is preliminary data.</text>
</comment>
<dbReference type="OrthoDB" id="5292901at2"/>
<keyword evidence="1 2" id="KW-0238">DNA-binding</keyword>
<gene>
    <name evidence="4" type="ORF">F1188_17935</name>
</gene>
<protein>
    <submittedName>
        <fullName evidence="4">TetR/AcrR family transcriptional regulator</fullName>
    </submittedName>
</protein>
<name>A0A5M6I725_9PROT</name>
<dbReference type="Proteomes" id="UP000324065">
    <property type="component" value="Unassembled WGS sequence"/>
</dbReference>
<dbReference type="PRINTS" id="PR00455">
    <property type="entry name" value="HTHTETR"/>
</dbReference>
<dbReference type="RefSeq" id="WP_150063825.1">
    <property type="nucleotide sequence ID" value="NZ_JACHII010000024.1"/>
</dbReference>
<organism evidence="4 5">
    <name type="scientific">Roseospira marina</name>
    <dbReference type="NCBI Taxonomy" id="140057"/>
    <lineage>
        <taxon>Bacteria</taxon>
        <taxon>Pseudomonadati</taxon>
        <taxon>Pseudomonadota</taxon>
        <taxon>Alphaproteobacteria</taxon>
        <taxon>Rhodospirillales</taxon>
        <taxon>Rhodospirillaceae</taxon>
        <taxon>Roseospira</taxon>
    </lineage>
</organism>
<dbReference type="InterPro" id="IPR009057">
    <property type="entry name" value="Homeodomain-like_sf"/>
</dbReference>
<dbReference type="SUPFAM" id="SSF48498">
    <property type="entry name" value="Tetracyclin repressor-like, C-terminal domain"/>
    <property type="match status" value="1"/>
</dbReference>
<dbReference type="PROSITE" id="PS50977">
    <property type="entry name" value="HTH_TETR_2"/>
    <property type="match status" value="1"/>
</dbReference>
<dbReference type="SUPFAM" id="SSF46689">
    <property type="entry name" value="Homeodomain-like"/>
    <property type="match status" value="1"/>
</dbReference>
<dbReference type="EMBL" id="VWPJ01000024">
    <property type="protein sequence ID" value="KAA5604070.1"/>
    <property type="molecule type" value="Genomic_DNA"/>
</dbReference>
<dbReference type="InterPro" id="IPR050109">
    <property type="entry name" value="HTH-type_TetR-like_transc_reg"/>
</dbReference>
<dbReference type="InterPro" id="IPR036271">
    <property type="entry name" value="Tet_transcr_reg_TetR-rel_C_sf"/>
</dbReference>
<dbReference type="Gene3D" id="1.10.10.60">
    <property type="entry name" value="Homeodomain-like"/>
    <property type="match status" value="1"/>
</dbReference>
<evidence type="ECO:0000256" key="1">
    <source>
        <dbReference type="ARBA" id="ARBA00023125"/>
    </source>
</evidence>
<evidence type="ECO:0000256" key="2">
    <source>
        <dbReference type="PROSITE-ProRule" id="PRU00335"/>
    </source>
</evidence>
<dbReference type="PANTHER" id="PTHR30055:SF146">
    <property type="entry name" value="HTH-TYPE TRANSCRIPTIONAL DUAL REGULATOR CECR"/>
    <property type="match status" value="1"/>
</dbReference>
<keyword evidence="5" id="KW-1185">Reference proteome</keyword>
<sequence length="216" mass="24048">MAQRRGRARGESRRAEILDAALRIFLRSGYKGATIDLVVSEANASKATVYSYFGGKEGLFISILEERTEHVLSDLFAQDMIDPHAIGAADVPGVLEQIARRLLTASLAPEALGIYRLVLSEGRHFPEVARTFYRLGPDRARRRLARILTTWREHGWIVVDDPDRTARHFLTIALGDLHLRGVAGLLPDDLDAAIDDHVKEALAFFWTIVGWTPPPA</sequence>
<feature type="domain" description="HTH tetR-type" evidence="3">
    <location>
        <begin position="11"/>
        <end position="71"/>
    </location>
</feature>
<dbReference type="PROSITE" id="PS01081">
    <property type="entry name" value="HTH_TETR_1"/>
    <property type="match status" value="1"/>
</dbReference>
<dbReference type="GO" id="GO:0000976">
    <property type="term" value="F:transcription cis-regulatory region binding"/>
    <property type="evidence" value="ECO:0007669"/>
    <property type="project" value="TreeGrafter"/>
</dbReference>
<reference evidence="4 5" key="1">
    <citation type="submission" date="2019-09" db="EMBL/GenBank/DDBJ databases">
        <title>Genome sequence of Roseospira marina, one of the more divergent members of the non-sulfur purple photosynthetic bacterial family, the Rhodospirillaceae.</title>
        <authorList>
            <person name="Meyer T."/>
            <person name="Kyndt J."/>
        </authorList>
    </citation>
    <scope>NUCLEOTIDE SEQUENCE [LARGE SCALE GENOMIC DNA]</scope>
    <source>
        <strain evidence="4 5">DSM 15113</strain>
    </source>
</reference>
<dbReference type="PANTHER" id="PTHR30055">
    <property type="entry name" value="HTH-TYPE TRANSCRIPTIONAL REGULATOR RUTR"/>
    <property type="match status" value="1"/>
</dbReference>
<dbReference type="InterPro" id="IPR001647">
    <property type="entry name" value="HTH_TetR"/>
</dbReference>
<proteinExistence type="predicted"/>